<protein>
    <submittedName>
        <fullName evidence="3">Uncharacterized protein</fullName>
    </submittedName>
</protein>
<dbReference type="Proteomes" id="UP000698242">
    <property type="component" value="Unassembled WGS sequence"/>
</dbReference>
<evidence type="ECO:0000256" key="1">
    <source>
        <dbReference type="SAM" id="Coils"/>
    </source>
</evidence>
<accession>A0A921TBI0</accession>
<organism evidence="3 4">
    <name type="scientific">Profundibacterium mesophilum KAUST100406-0324</name>
    <dbReference type="NCBI Taxonomy" id="1037889"/>
    <lineage>
        <taxon>Bacteria</taxon>
        <taxon>Pseudomonadati</taxon>
        <taxon>Pseudomonadota</taxon>
        <taxon>Alphaproteobacteria</taxon>
        <taxon>Rhodobacterales</taxon>
        <taxon>Roseobacteraceae</taxon>
        <taxon>Profundibacterium</taxon>
    </lineage>
</organism>
<dbReference type="EMBL" id="APKE01000023">
    <property type="protein sequence ID" value="KAF0675690.1"/>
    <property type="molecule type" value="Genomic_DNA"/>
</dbReference>
<reference evidence="3" key="1">
    <citation type="submission" date="2013-03" db="EMBL/GenBank/DDBJ databases">
        <title>Genome Sequence of the Profundibacterium mesophilum strain KAUST100406-0324T from Red Sea, a novel genus in the family Rhodobacteraceae.</title>
        <authorList>
            <person name="Essack M."/>
            <person name="Alam I."/>
            <person name="Lafi F."/>
            <person name="Alawi W."/>
            <person name="Kamanu F."/>
            <person name="Al-Suwailem A."/>
            <person name="Lee O.O."/>
            <person name="Xu Y."/>
            <person name="Bajic V."/>
            <person name="Qian P.-Y."/>
            <person name="Archer J."/>
        </authorList>
    </citation>
    <scope>NUCLEOTIDE SEQUENCE</scope>
    <source>
        <strain evidence="3">KAUST100406-0324</strain>
    </source>
</reference>
<name>A0A921TBI0_9RHOB</name>
<feature type="coiled-coil region" evidence="1">
    <location>
        <begin position="50"/>
        <end position="155"/>
    </location>
</feature>
<dbReference type="AlphaFoldDB" id="A0A921TBI0"/>
<feature type="region of interest" description="Disordered" evidence="2">
    <location>
        <begin position="19"/>
        <end position="45"/>
    </location>
</feature>
<keyword evidence="1" id="KW-0175">Coiled coil</keyword>
<comment type="caution">
    <text evidence="3">The sequence shown here is derived from an EMBL/GenBank/DDBJ whole genome shotgun (WGS) entry which is preliminary data.</text>
</comment>
<evidence type="ECO:0000313" key="3">
    <source>
        <dbReference type="EMBL" id="KAF0675690.1"/>
    </source>
</evidence>
<sequence length="170" mass="18854">MMNEFTQLQQRLDAALERIEAGLAGLEPPRPEPEPAEVEGPKPEELQAELEEERAVNATLEARVLAIKERQETRVAALERDLADARRALGVLEPDRHRLKQVIDALRRSNTALREANRAGMAEPGLIDEAMRTELEALRAERDSDRAELEALLGALAPLITKEKEAPADA</sequence>
<evidence type="ECO:0000256" key="2">
    <source>
        <dbReference type="SAM" id="MobiDB-lite"/>
    </source>
</evidence>
<feature type="compositionally biased region" description="Basic and acidic residues" evidence="2">
    <location>
        <begin position="29"/>
        <end position="45"/>
    </location>
</feature>
<gene>
    <name evidence="3" type="ORF">PMES_02025</name>
</gene>
<keyword evidence="4" id="KW-1185">Reference proteome</keyword>
<evidence type="ECO:0000313" key="4">
    <source>
        <dbReference type="Proteomes" id="UP000698242"/>
    </source>
</evidence>
<proteinExistence type="predicted"/>